<proteinExistence type="predicted"/>
<protein>
    <recommendedName>
        <fullName evidence="2">Metallo-beta-lactamase domain-containing protein</fullName>
    </recommendedName>
</protein>
<dbReference type="PANTHER" id="PTHR30619:SF1">
    <property type="entry name" value="RECOMBINATION PROTEIN 2"/>
    <property type="match status" value="1"/>
</dbReference>
<evidence type="ECO:0000256" key="1">
    <source>
        <dbReference type="SAM" id="SignalP"/>
    </source>
</evidence>
<dbReference type="AlphaFoldDB" id="A0A143PLK5"/>
<accession>A0A143PLK5</accession>
<dbReference type="PATRIC" id="fig|1813736.3.peg.2295"/>
<feature type="domain" description="Metallo-beta-lactamase" evidence="2">
    <location>
        <begin position="135"/>
        <end position="180"/>
    </location>
</feature>
<name>A0A143PLK5_LUTPR</name>
<reference evidence="4" key="2">
    <citation type="submission" date="2016-04" db="EMBL/GenBank/DDBJ databases">
        <title>First Complete Genome Sequence of a Subdivision 6 Acidobacterium.</title>
        <authorList>
            <person name="Huang S."/>
            <person name="Vieira S."/>
            <person name="Bunk B."/>
            <person name="Riedel T."/>
            <person name="Sproeer C."/>
            <person name="Overmann J."/>
        </authorList>
    </citation>
    <scope>NUCLEOTIDE SEQUENCE [LARGE SCALE GENOMIC DNA]</scope>
    <source>
        <strain evidence="4">DSM 100886 HEG_-6_39</strain>
    </source>
</reference>
<evidence type="ECO:0000313" key="4">
    <source>
        <dbReference type="Proteomes" id="UP000076079"/>
    </source>
</evidence>
<keyword evidence="1" id="KW-0732">Signal</keyword>
<dbReference type="EMBL" id="CP015136">
    <property type="protein sequence ID" value="AMY08978.1"/>
    <property type="molecule type" value="Genomic_DNA"/>
</dbReference>
<dbReference type="InterPro" id="IPR001279">
    <property type="entry name" value="Metallo-B-lactamas"/>
</dbReference>
<dbReference type="Proteomes" id="UP000076079">
    <property type="component" value="Chromosome"/>
</dbReference>
<keyword evidence="4" id="KW-1185">Reference proteome</keyword>
<evidence type="ECO:0000259" key="2">
    <source>
        <dbReference type="Pfam" id="PF00753"/>
    </source>
</evidence>
<dbReference type="InterPro" id="IPR052159">
    <property type="entry name" value="Competence_DNA_uptake"/>
</dbReference>
<organism evidence="3 4">
    <name type="scientific">Luteitalea pratensis</name>
    <dbReference type="NCBI Taxonomy" id="1855912"/>
    <lineage>
        <taxon>Bacteria</taxon>
        <taxon>Pseudomonadati</taxon>
        <taxon>Acidobacteriota</taxon>
        <taxon>Vicinamibacteria</taxon>
        <taxon>Vicinamibacterales</taxon>
        <taxon>Vicinamibacteraceae</taxon>
        <taxon>Luteitalea</taxon>
    </lineage>
</organism>
<dbReference type="RefSeq" id="WP_110170757.1">
    <property type="nucleotide sequence ID" value="NZ_CP015136.1"/>
</dbReference>
<dbReference type="SUPFAM" id="SSF56281">
    <property type="entry name" value="Metallo-hydrolase/oxidoreductase"/>
    <property type="match status" value="1"/>
</dbReference>
<dbReference type="STRING" id="1855912.LuPra_02186"/>
<dbReference type="KEGG" id="abac:LuPra_02186"/>
<gene>
    <name evidence="3" type="ORF">LuPra_02186</name>
</gene>
<sequence precursor="true">MTRRLLGALLLIVLGARWPGSATSALRASAPRESRPYLPELRTLSAATLTAQSVGSPLPPWQAGTLDIHVINTGRGDAALLILPDGTTMQFDAGDGGAPVGSPRGVPVVPDGTRRPGEWIARYASRVMSHYRTPGIDYAVLSHLHDDHFGALPELARHVPIRTMLDRAWPEYGDVSGGGTFPATDAYVAFARAEPSRMVRFEPGRTDQIRLLREPGAYPDFVVRNLFANGQVWTGAGQATRSRFPENAAALPADDRPNENESSAGIRVSYGAFDFYTGGDIPGRPRPGVADWHDIETPVAQVVGAVEVAAANHHGNRDSTNAFFVSTLQPRLWILQVWSSDHPGHDVLDRMLSKRLYPGDRDVLATDISPANRIVIGPLLDRLISARGHIVIRVERGGGTYRAIVLEDMDESMNIKAVFGPYQSR</sequence>
<evidence type="ECO:0000313" key="3">
    <source>
        <dbReference type="EMBL" id="AMY08978.1"/>
    </source>
</evidence>
<feature type="chain" id="PRO_5007511593" description="Metallo-beta-lactamase domain-containing protein" evidence="1">
    <location>
        <begin position="25"/>
        <end position="425"/>
    </location>
</feature>
<dbReference type="PANTHER" id="PTHR30619">
    <property type="entry name" value="DNA INTERNALIZATION/COMPETENCE PROTEIN COMEC/REC2"/>
    <property type="match status" value="1"/>
</dbReference>
<dbReference type="InterPro" id="IPR036866">
    <property type="entry name" value="RibonucZ/Hydroxyglut_hydro"/>
</dbReference>
<dbReference type="OrthoDB" id="9761531at2"/>
<dbReference type="Pfam" id="PF00753">
    <property type="entry name" value="Lactamase_B"/>
    <property type="match status" value="1"/>
</dbReference>
<dbReference type="Gene3D" id="3.60.15.10">
    <property type="entry name" value="Ribonuclease Z/Hydroxyacylglutathione hydrolase-like"/>
    <property type="match status" value="1"/>
</dbReference>
<feature type="signal peptide" evidence="1">
    <location>
        <begin position="1"/>
        <end position="24"/>
    </location>
</feature>
<reference evidence="3 4" key="1">
    <citation type="journal article" date="2016" name="Genome Announc.">
        <title>First Complete Genome Sequence of a Subdivision 6 Acidobacterium Strain.</title>
        <authorList>
            <person name="Huang S."/>
            <person name="Vieira S."/>
            <person name="Bunk B."/>
            <person name="Riedel T."/>
            <person name="Sproer C."/>
            <person name="Overmann J."/>
        </authorList>
    </citation>
    <scope>NUCLEOTIDE SEQUENCE [LARGE SCALE GENOMIC DNA]</scope>
    <source>
        <strain evidence="4">DSM 100886 HEG_-6_39</strain>
    </source>
</reference>